<evidence type="ECO:0000256" key="1">
    <source>
        <dbReference type="ARBA" id="ARBA00023015"/>
    </source>
</evidence>
<proteinExistence type="predicted"/>
<comment type="caution">
    <text evidence="6">The sequence shown here is derived from an EMBL/GenBank/DDBJ whole genome shotgun (WGS) entry which is preliminary data.</text>
</comment>
<keyword evidence="2" id="KW-0238">DNA-binding</keyword>
<dbReference type="InterPro" id="IPR011711">
    <property type="entry name" value="GntR_C"/>
</dbReference>
<evidence type="ECO:0000313" key="6">
    <source>
        <dbReference type="EMBL" id="GAB15900.1"/>
    </source>
</evidence>
<feature type="region of interest" description="Disordered" evidence="4">
    <location>
        <begin position="1"/>
        <end position="23"/>
    </location>
</feature>
<keyword evidence="3" id="KW-0804">Transcription</keyword>
<sequence>MELLKTAEVDPGAEPGAGVPEKTASTAVAAKVAAELRRQLTKGRLKPGERLSEPGLTKSLGVSRNTLREAFAELSSERLVVRLPSRGVFVASPGPADLRDFYVVRRTVEVSAARNGGTAERIAAVGQAVEEGRAAAASGDLNALATANQRFHGAIVEMAESDRLNSLMQQVLAEMRLFFHKETVDVAFYTRYLQENELIAEALSAGDFRGAGDMLLEYLRRSEDHLMSIYLYGEGRRD</sequence>
<reference evidence="6 7" key="1">
    <citation type="submission" date="2011-12" db="EMBL/GenBank/DDBJ databases">
        <title>Whole genome shotgun sequence of Arthrobacter globiformis NBRC 12137.</title>
        <authorList>
            <person name="Miyazawa S."/>
            <person name="Hosoyama A."/>
            <person name="Tsuchikane K."/>
            <person name="Katsumata H."/>
            <person name="Yamazaki S."/>
            <person name="Fujita N."/>
        </authorList>
    </citation>
    <scope>NUCLEOTIDE SEQUENCE [LARGE SCALE GENOMIC DNA]</scope>
    <source>
        <strain evidence="6 7">NBRC 12137</strain>
    </source>
</reference>
<dbReference type="EMBL" id="BAEG01000094">
    <property type="protein sequence ID" value="GAB15900.1"/>
    <property type="molecule type" value="Genomic_DNA"/>
</dbReference>
<dbReference type="SUPFAM" id="SSF46785">
    <property type="entry name" value="Winged helix' DNA-binding domain"/>
    <property type="match status" value="1"/>
</dbReference>
<evidence type="ECO:0000259" key="5">
    <source>
        <dbReference type="PROSITE" id="PS50949"/>
    </source>
</evidence>
<dbReference type="SMART" id="SM00345">
    <property type="entry name" value="HTH_GNTR"/>
    <property type="match status" value="1"/>
</dbReference>
<dbReference type="RefSeq" id="WP_003805789.1">
    <property type="nucleotide sequence ID" value="NZ_BAEG01000094.1"/>
</dbReference>
<dbReference type="PROSITE" id="PS50949">
    <property type="entry name" value="HTH_GNTR"/>
    <property type="match status" value="1"/>
</dbReference>
<dbReference type="PANTHER" id="PTHR43537">
    <property type="entry name" value="TRANSCRIPTIONAL REGULATOR, GNTR FAMILY"/>
    <property type="match status" value="1"/>
</dbReference>
<dbReference type="InterPro" id="IPR008920">
    <property type="entry name" value="TF_FadR/GntR_C"/>
</dbReference>
<dbReference type="eggNOG" id="COG1802">
    <property type="taxonomic scope" value="Bacteria"/>
</dbReference>
<evidence type="ECO:0000256" key="4">
    <source>
        <dbReference type="SAM" id="MobiDB-lite"/>
    </source>
</evidence>
<protein>
    <submittedName>
        <fullName evidence="6">Putative GntR family transcriptional regulator</fullName>
    </submittedName>
</protein>
<dbReference type="STRING" id="1077972.ARGLB_094_00350"/>
<dbReference type="GO" id="GO:0003700">
    <property type="term" value="F:DNA-binding transcription factor activity"/>
    <property type="evidence" value="ECO:0007669"/>
    <property type="project" value="InterPro"/>
</dbReference>
<organism evidence="6 7">
    <name type="scientific">Arthrobacter globiformis (strain ATCC 8010 / DSM 20124 / JCM 1332 / NBRC 12137 / NCIMB 8907 / NRRL B-2979 / 168)</name>
    <dbReference type="NCBI Taxonomy" id="1077972"/>
    <lineage>
        <taxon>Bacteria</taxon>
        <taxon>Bacillati</taxon>
        <taxon>Actinomycetota</taxon>
        <taxon>Actinomycetes</taxon>
        <taxon>Micrococcales</taxon>
        <taxon>Micrococcaceae</taxon>
        <taxon>Arthrobacter</taxon>
    </lineage>
</organism>
<dbReference type="CDD" id="cd07377">
    <property type="entry name" value="WHTH_GntR"/>
    <property type="match status" value="1"/>
</dbReference>
<dbReference type="InterPro" id="IPR036388">
    <property type="entry name" value="WH-like_DNA-bd_sf"/>
</dbReference>
<dbReference type="Pfam" id="PF00392">
    <property type="entry name" value="GntR"/>
    <property type="match status" value="1"/>
</dbReference>
<dbReference type="SMART" id="SM00895">
    <property type="entry name" value="FCD"/>
    <property type="match status" value="1"/>
</dbReference>
<evidence type="ECO:0000313" key="7">
    <source>
        <dbReference type="Proteomes" id="UP000003828"/>
    </source>
</evidence>
<name>H0QSU9_ARTG1</name>
<dbReference type="OrthoDB" id="5243844at2"/>
<accession>H0QSU9</accession>
<dbReference type="InterPro" id="IPR036390">
    <property type="entry name" value="WH_DNA-bd_sf"/>
</dbReference>
<evidence type="ECO:0000256" key="3">
    <source>
        <dbReference type="ARBA" id="ARBA00023163"/>
    </source>
</evidence>
<gene>
    <name evidence="6" type="ORF">ARGLB_094_00350</name>
</gene>
<dbReference type="Gene3D" id="1.20.120.530">
    <property type="entry name" value="GntR ligand-binding domain-like"/>
    <property type="match status" value="1"/>
</dbReference>
<feature type="domain" description="HTH gntR-type" evidence="5">
    <location>
        <begin position="26"/>
        <end position="93"/>
    </location>
</feature>
<dbReference type="Pfam" id="PF07729">
    <property type="entry name" value="FCD"/>
    <property type="match status" value="1"/>
</dbReference>
<evidence type="ECO:0000256" key="2">
    <source>
        <dbReference type="ARBA" id="ARBA00023125"/>
    </source>
</evidence>
<dbReference type="InterPro" id="IPR000524">
    <property type="entry name" value="Tscrpt_reg_HTH_GntR"/>
</dbReference>
<dbReference type="SUPFAM" id="SSF48008">
    <property type="entry name" value="GntR ligand-binding domain-like"/>
    <property type="match status" value="1"/>
</dbReference>
<keyword evidence="1" id="KW-0805">Transcription regulation</keyword>
<dbReference type="PANTHER" id="PTHR43537:SF45">
    <property type="entry name" value="GNTR FAMILY REGULATORY PROTEIN"/>
    <property type="match status" value="1"/>
</dbReference>
<dbReference type="Gene3D" id="1.10.10.10">
    <property type="entry name" value="Winged helix-like DNA-binding domain superfamily/Winged helix DNA-binding domain"/>
    <property type="match status" value="1"/>
</dbReference>
<keyword evidence="7" id="KW-1185">Reference proteome</keyword>
<dbReference type="GO" id="GO:0003677">
    <property type="term" value="F:DNA binding"/>
    <property type="evidence" value="ECO:0007669"/>
    <property type="project" value="UniProtKB-KW"/>
</dbReference>
<dbReference type="Proteomes" id="UP000003828">
    <property type="component" value="Unassembled WGS sequence"/>
</dbReference>
<dbReference type="AlphaFoldDB" id="H0QSU9"/>